<dbReference type="InterPro" id="IPR015366">
    <property type="entry name" value="S53_propep"/>
</dbReference>
<dbReference type="InParanoid" id="A0A151ZKB5"/>
<sequence length="151" mass="17186">MTAIHKTPYFMQYTKDVGAADSTKEINFKIALKIRNTEWINKQLKDTSDPKSANYGKQLTKEELDSMTLPSQEHFDKVETFLRSRGLESSREGDQLKVHGKVGKIESLFNTSIHKFEKPDGGKSDDFIFKRHGNFIVPNEIADCVDLVTGF</sequence>
<dbReference type="GO" id="GO:0008240">
    <property type="term" value="F:tripeptidyl-peptidase activity"/>
    <property type="evidence" value="ECO:0007669"/>
    <property type="project" value="TreeGrafter"/>
</dbReference>
<dbReference type="InterPro" id="IPR050819">
    <property type="entry name" value="Tripeptidyl-peptidase_I"/>
</dbReference>
<proteinExistence type="predicted"/>
<dbReference type="EMBL" id="LODT01000022">
    <property type="protein sequence ID" value="KYQ94355.1"/>
    <property type="molecule type" value="Genomic_DNA"/>
</dbReference>
<dbReference type="STRING" id="361077.A0A151ZKB5"/>
<accession>A0A151ZKB5</accession>
<dbReference type="Proteomes" id="UP000076078">
    <property type="component" value="Unassembled WGS sequence"/>
</dbReference>
<evidence type="ECO:0000313" key="2">
    <source>
        <dbReference type="EMBL" id="KYQ94355.1"/>
    </source>
</evidence>
<dbReference type="GO" id="GO:0004175">
    <property type="term" value="F:endopeptidase activity"/>
    <property type="evidence" value="ECO:0007669"/>
    <property type="project" value="TreeGrafter"/>
</dbReference>
<reference evidence="2 3" key="1">
    <citation type="submission" date="2015-12" db="EMBL/GenBank/DDBJ databases">
        <title>Dictyostelia acquired genes for synthesis and detection of signals that induce cell-type specialization by lateral gene transfer from prokaryotes.</title>
        <authorList>
            <person name="Gloeckner G."/>
            <person name="Schaap P."/>
        </authorList>
    </citation>
    <scope>NUCLEOTIDE SEQUENCE [LARGE SCALE GENOMIC DNA]</scope>
    <source>
        <strain evidence="2 3">TK</strain>
    </source>
</reference>
<feature type="domain" description="Peptidase S53 activation" evidence="1">
    <location>
        <begin position="11"/>
        <end position="151"/>
    </location>
</feature>
<dbReference type="SUPFAM" id="SSF54897">
    <property type="entry name" value="Protease propeptides/inhibitors"/>
    <property type="match status" value="1"/>
</dbReference>
<dbReference type="PANTHER" id="PTHR14218">
    <property type="entry name" value="PROTEASE S8 TRIPEPTIDYL PEPTIDASE I CLN2"/>
    <property type="match status" value="1"/>
</dbReference>
<dbReference type="GO" id="GO:0006508">
    <property type="term" value="P:proteolysis"/>
    <property type="evidence" value="ECO:0007669"/>
    <property type="project" value="TreeGrafter"/>
</dbReference>
<dbReference type="AlphaFoldDB" id="A0A151ZKB5"/>
<organism evidence="2 3">
    <name type="scientific">Tieghemostelium lacteum</name>
    <name type="common">Slime mold</name>
    <name type="synonym">Dictyostelium lacteum</name>
    <dbReference type="NCBI Taxonomy" id="361077"/>
    <lineage>
        <taxon>Eukaryota</taxon>
        <taxon>Amoebozoa</taxon>
        <taxon>Evosea</taxon>
        <taxon>Eumycetozoa</taxon>
        <taxon>Dictyostelia</taxon>
        <taxon>Dictyosteliales</taxon>
        <taxon>Raperosteliaceae</taxon>
        <taxon>Tieghemostelium</taxon>
    </lineage>
</organism>
<evidence type="ECO:0000313" key="3">
    <source>
        <dbReference type="Proteomes" id="UP000076078"/>
    </source>
</evidence>
<comment type="caution">
    <text evidence="2">The sequence shown here is derived from an EMBL/GenBank/DDBJ whole genome shotgun (WGS) entry which is preliminary data.</text>
</comment>
<keyword evidence="3" id="KW-1185">Reference proteome</keyword>
<dbReference type="PANTHER" id="PTHR14218:SF15">
    <property type="entry name" value="TRIPEPTIDYL-PEPTIDASE 1"/>
    <property type="match status" value="1"/>
</dbReference>
<dbReference type="FunCoup" id="A0A151ZKB5">
    <property type="interactions" value="5"/>
</dbReference>
<dbReference type="OrthoDB" id="409122at2759"/>
<name>A0A151ZKB5_TIELA</name>
<dbReference type="OMA" id="QIHKFTQ"/>
<dbReference type="Pfam" id="PF09286">
    <property type="entry name" value="Pro-kuma_activ"/>
    <property type="match status" value="1"/>
</dbReference>
<gene>
    <name evidence="2" type="ORF">DLAC_04652</name>
</gene>
<evidence type="ECO:0000259" key="1">
    <source>
        <dbReference type="SMART" id="SM00944"/>
    </source>
</evidence>
<dbReference type="SMART" id="SM00944">
    <property type="entry name" value="Pro-kuma_activ"/>
    <property type="match status" value="1"/>
</dbReference>
<protein>
    <recommendedName>
        <fullName evidence="1">Peptidase S53 activation domain-containing protein</fullName>
    </recommendedName>
</protein>
<dbReference type="CDD" id="cd11377">
    <property type="entry name" value="Pro-peptidase_S53"/>
    <property type="match status" value="1"/>
</dbReference>